<protein>
    <submittedName>
        <fullName evidence="2">Uncharacterized protein</fullName>
    </submittedName>
</protein>
<feature type="region of interest" description="Disordered" evidence="1">
    <location>
        <begin position="17"/>
        <end position="40"/>
    </location>
</feature>
<dbReference type="AlphaFoldDB" id="A0A5J5CCF7"/>
<keyword evidence="3" id="KW-1185">Reference proteome</keyword>
<dbReference type="EMBL" id="VOFY01000024">
    <property type="protein sequence ID" value="KAA8579437.1"/>
    <property type="molecule type" value="Genomic_DNA"/>
</dbReference>
<accession>A0A5J5CCF7</accession>
<organism evidence="2 3">
    <name type="scientific">Etheostoma spectabile</name>
    <name type="common">orangethroat darter</name>
    <dbReference type="NCBI Taxonomy" id="54343"/>
    <lineage>
        <taxon>Eukaryota</taxon>
        <taxon>Metazoa</taxon>
        <taxon>Chordata</taxon>
        <taxon>Craniata</taxon>
        <taxon>Vertebrata</taxon>
        <taxon>Euteleostomi</taxon>
        <taxon>Actinopterygii</taxon>
        <taxon>Neopterygii</taxon>
        <taxon>Teleostei</taxon>
        <taxon>Neoteleostei</taxon>
        <taxon>Acanthomorphata</taxon>
        <taxon>Eupercaria</taxon>
        <taxon>Perciformes</taxon>
        <taxon>Percoidei</taxon>
        <taxon>Percidae</taxon>
        <taxon>Etheostomatinae</taxon>
        <taxon>Etheostoma</taxon>
    </lineage>
</organism>
<proteinExistence type="predicted"/>
<sequence length="102" mass="11243">MLLLGVSFPCRRPHSVETEERFSEEDMLQPRQVPPALDQGQLPAGLSASLRCRGNRQEAGPEEGNHGVVIYKLEDRRKVLLEEEMCCVSIGSGLPVTPQNSA</sequence>
<reference evidence="2 3" key="1">
    <citation type="submission" date="2019-08" db="EMBL/GenBank/DDBJ databases">
        <title>A chromosome-level genome assembly, high-density linkage maps, and genome scans reveal the genomic architecture of hybrid incompatibilities underlying speciation via character displacement in darters (Percidae: Etheostominae).</title>
        <authorList>
            <person name="Moran R.L."/>
            <person name="Catchen J.M."/>
            <person name="Fuller R.C."/>
        </authorList>
    </citation>
    <scope>NUCLEOTIDE SEQUENCE [LARGE SCALE GENOMIC DNA]</scope>
    <source>
        <strain evidence="2">EspeVRDwgs_2016</strain>
        <tissue evidence="2">Muscle</tissue>
    </source>
</reference>
<comment type="caution">
    <text evidence="2">The sequence shown here is derived from an EMBL/GenBank/DDBJ whole genome shotgun (WGS) entry which is preliminary data.</text>
</comment>
<gene>
    <name evidence="2" type="ORF">FQN60_006530</name>
</gene>
<evidence type="ECO:0000313" key="2">
    <source>
        <dbReference type="EMBL" id="KAA8579437.1"/>
    </source>
</evidence>
<name>A0A5J5CCF7_9PERO</name>
<evidence type="ECO:0000256" key="1">
    <source>
        <dbReference type="SAM" id="MobiDB-lite"/>
    </source>
</evidence>
<evidence type="ECO:0000313" key="3">
    <source>
        <dbReference type="Proteomes" id="UP000327493"/>
    </source>
</evidence>
<dbReference type="Proteomes" id="UP000327493">
    <property type="component" value="Chromosome 24"/>
</dbReference>